<proteinExistence type="predicted"/>
<keyword evidence="2" id="KW-1185">Reference proteome</keyword>
<reference evidence="1" key="1">
    <citation type="submission" date="2021-06" db="EMBL/GenBank/DDBJ databases">
        <authorList>
            <person name="Hodson N. C."/>
            <person name="Mongue J. A."/>
            <person name="Jaron S. K."/>
        </authorList>
    </citation>
    <scope>NUCLEOTIDE SEQUENCE</scope>
</reference>
<dbReference type="EMBL" id="CAJVCH010050039">
    <property type="protein sequence ID" value="CAG7717979.1"/>
    <property type="molecule type" value="Genomic_DNA"/>
</dbReference>
<sequence length="194" mass="21644">MDLEINIPGHLDPIFKGSRTDTVGNEDTTAISLHVDNGAEKRSSPTTFGQVLSEEIVDGPQLIAKIDSMQAEFRRFKEVVISELKDIQSDLEVVRSAVVKQNQCRKPTCPYKIPISNDVDLDAAEVLLATEQGSFKNCLTLLENAERKRIAREVVNNALVESHKVTENIVDEISANFFRYAKDRNGGRSKRTKS</sequence>
<dbReference type="Proteomes" id="UP000708208">
    <property type="component" value="Unassembled WGS sequence"/>
</dbReference>
<evidence type="ECO:0000313" key="1">
    <source>
        <dbReference type="EMBL" id="CAG7717979.1"/>
    </source>
</evidence>
<dbReference type="OrthoDB" id="7554686at2759"/>
<accession>A0A8J2NXJ7</accession>
<name>A0A8J2NXJ7_9HEXA</name>
<evidence type="ECO:0000313" key="2">
    <source>
        <dbReference type="Proteomes" id="UP000708208"/>
    </source>
</evidence>
<gene>
    <name evidence="1" type="ORF">AFUS01_LOCUS7404</name>
</gene>
<dbReference type="AlphaFoldDB" id="A0A8J2NXJ7"/>
<comment type="caution">
    <text evidence="1">The sequence shown here is derived from an EMBL/GenBank/DDBJ whole genome shotgun (WGS) entry which is preliminary data.</text>
</comment>
<organism evidence="1 2">
    <name type="scientific">Allacma fusca</name>
    <dbReference type="NCBI Taxonomy" id="39272"/>
    <lineage>
        <taxon>Eukaryota</taxon>
        <taxon>Metazoa</taxon>
        <taxon>Ecdysozoa</taxon>
        <taxon>Arthropoda</taxon>
        <taxon>Hexapoda</taxon>
        <taxon>Collembola</taxon>
        <taxon>Symphypleona</taxon>
        <taxon>Sminthuridae</taxon>
        <taxon>Allacma</taxon>
    </lineage>
</organism>
<protein>
    <submittedName>
        <fullName evidence="1">Uncharacterized protein</fullName>
    </submittedName>
</protein>